<name>A0ABR0KV11_9PEZI</name>
<comment type="caution">
    <text evidence="2">The sequence shown here is derived from an EMBL/GenBank/DDBJ whole genome shotgun (WGS) entry which is preliminary data.</text>
</comment>
<gene>
    <name evidence="2" type="ORF">LTR16_000022</name>
</gene>
<dbReference type="InterPro" id="IPR003673">
    <property type="entry name" value="CoA-Trfase_fam_III"/>
</dbReference>
<dbReference type="SUPFAM" id="SSF89796">
    <property type="entry name" value="CoA-transferase family III (CaiB/BaiF)"/>
    <property type="match status" value="2"/>
</dbReference>
<dbReference type="PANTHER" id="PTHR48229:SF2">
    <property type="entry name" value="CAIB_BAIF FAMILY PROTEIN"/>
    <property type="match status" value="1"/>
</dbReference>
<reference evidence="2 3" key="1">
    <citation type="submission" date="2023-08" db="EMBL/GenBank/DDBJ databases">
        <title>Black Yeasts Isolated from many extreme environments.</title>
        <authorList>
            <person name="Coleine C."/>
            <person name="Stajich J.E."/>
            <person name="Selbmann L."/>
        </authorList>
    </citation>
    <scope>NUCLEOTIDE SEQUENCE [LARGE SCALE GENOMIC DNA]</scope>
    <source>
        <strain evidence="2 3">CCFEE 536</strain>
    </source>
</reference>
<dbReference type="PANTHER" id="PTHR48229">
    <property type="entry name" value="CAIB/BAIF FAMILY ENZYME (AFU_ORTHOLOGUE AFUA_1G05360)-RELATED"/>
    <property type="match status" value="1"/>
</dbReference>
<dbReference type="InterPro" id="IPR023606">
    <property type="entry name" value="CoA-Trfase_III_dom_1_sf"/>
</dbReference>
<evidence type="ECO:0000313" key="2">
    <source>
        <dbReference type="EMBL" id="KAK5132142.1"/>
    </source>
</evidence>
<evidence type="ECO:0000313" key="3">
    <source>
        <dbReference type="Proteomes" id="UP001357485"/>
    </source>
</evidence>
<protein>
    <submittedName>
        <fullName evidence="2">Uncharacterized protein</fullName>
    </submittedName>
</protein>
<sequence length="413" mass="46764">MGDARSHNVVRYSVPAEAQKLLSDGILTNALIMKSLHKEIQEYGTKIKFEGSEEPSIPVNWRFAESISALKALEGCMINLLLVRKYGTKPQEIVINTDHAQLFVMSTLLWTIDPKGEKLSTYHAEQTKYFPSWDIHNQQTTLHRDAVTNIYKTKDQRYFHLHGRIIGSMNPEPTLDSIGLPHNMEAKTKEDAWKPFMEKISQIDSSDMQHRASDTYRQAGTICWTTDEYKQSVHGKANSHVGLFEIHEHPNPSQSACWWPDSPQTSAKRPLAGLKVVDITRVIAAPAIGRGLAELGASVMRVTAPHLVDYSSLHCDLNWGKWNTCLDFRKEEDRSKLKQLILEADVLITGYRPGVLEKWGLGKIDIVALCRERGRGIVFAQENCYGWNGPWAGRSGWQQISDAVRNRTEPFTE</sequence>
<dbReference type="InterPro" id="IPR052985">
    <property type="entry name" value="CoA-trans_III_biosynth/detox"/>
</dbReference>
<dbReference type="Pfam" id="PF02515">
    <property type="entry name" value="CoA_transf_3"/>
    <property type="match status" value="1"/>
</dbReference>
<comment type="similarity">
    <text evidence="1">Belongs to the CoA-transferase III family.</text>
</comment>
<dbReference type="Proteomes" id="UP001357485">
    <property type="component" value="Unassembled WGS sequence"/>
</dbReference>
<keyword evidence="3" id="KW-1185">Reference proteome</keyword>
<proteinExistence type="inferred from homology"/>
<dbReference type="Gene3D" id="3.40.50.10540">
    <property type="entry name" value="Crotonobetainyl-coa:carnitine coa-transferase, domain 1"/>
    <property type="match status" value="1"/>
</dbReference>
<accession>A0ABR0KV11</accession>
<evidence type="ECO:0000256" key="1">
    <source>
        <dbReference type="ARBA" id="ARBA00008383"/>
    </source>
</evidence>
<dbReference type="EMBL" id="JAVRRA010024618">
    <property type="protein sequence ID" value="KAK5132142.1"/>
    <property type="molecule type" value="Genomic_DNA"/>
</dbReference>
<organism evidence="2 3">
    <name type="scientific">Cryomyces antarcticus</name>
    <dbReference type="NCBI Taxonomy" id="329879"/>
    <lineage>
        <taxon>Eukaryota</taxon>
        <taxon>Fungi</taxon>
        <taxon>Dikarya</taxon>
        <taxon>Ascomycota</taxon>
        <taxon>Pezizomycotina</taxon>
        <taxon>Dothideomycetes</taxon>
        <taxon>Dothideomycetes incertae sedis</taxon>
        <taxon>Cryomyces</taxon>
    </lineage>
</organism>